<proteinExistence type="predicted"/>
<evidence type="ECO:0000313" key="3">
    <source>
        <dbReference type="EMBL" id="MCF0060336.1"/>
    </source>
</evidence>
<dbReference type="EMBL" id="JAJTTC010000001">
    <property type="protein sequence ID" value="MCF0060336.1"/>
    <property type="molecule type" value="Genomic_DNA"/>
</dbReference>
<feature type="domain" description="AAA" evidence="1">
    <location>
        <begin position="1"/>
        <end position="123"/>
    </location>
</feature>
<dbReference type="SUPFAM" id="SSF52540">
    <property type="entry name" value="P-loop containing nucleoside triphosphate hydrolases"/>
    <property type="match status" value="1"/>
</dbReference>
<evidence type="ECO:0000313" key="4">
    <source>
        <dbReference type="Proteomes" id="UP001139000"/>
    </source>
</evidence>
<protein>
    <submittedName>
        <fullName evidence="3">ATP-binding protein</fullName>
    </submittedName>
</protein>
<dbReference type="InterPro" id="IPR027417">
    <property type="entry name" value="P-loop_NTPase"/>
</dbReference>
<keyword evidence="3" id="KW-0067">ATP-binding</keyword>
<dbReference type="Proteomes" id="UP001139000">
    <property type="component" value="Unassembled WGS sequence"/>
</dbReference>
<dbReference type="GO" id="GO:0005524">
    <property type="term" value="F:ATP binding"/>
    <property type="evidence" value="ECO:0007669"/>
    <property type="project" value="UniProtKB-KW"/>
</dbReference>
<gene>
    <name evidence="3" type="ORF">LXM26_02445</name>
</gene>
<sequence length="368" mass="42003">MRRTGKTSLVKQLLSQSDIPQKHYFDLERIDTRVLFAEPNYETIIYALTQRGTDFTKKVLIAIDEIQLVPNLPSVLKYLYDTYDVKFIVTGSSAYYMKNQFSESLAGRKKIFEIFPLNFGELLSFNNVKAVTLDFDQSARYVDAEYERLKMYYDSYINFGGFPEVVLADSVAEKKDLISDILSSYINFDLALLSNIRDPTNLFKLIKLLSVRIGTKLDVSKLTSLIGITRPTAENYLDLLEKSYLIKTIPVLSTSPDREIVKARKVYFLDNGIASLSGELGSGSKFENAVFNQLLHKGEVAYYQLKTGREIDFIVDKDYCFEVKETATEADLKNVQSLAKNLEITKSFVIGRHPVRNFDGFIWGGFIR</sequence>
<dbReference type="PANTHER" id="PTHR33295:SF18">
    <property type="entry name" value="AAA+ ATPASE DOMAIN-CONTAINING PROTEIN"/>
    <property type="match status" value="1"/>
</dbReference>
<keyword evidence="4" id="KW-1185">Reference proteome</keyword>
<feature type="domain" description="DUF4143" evidence="2">
    <location>
        <begin position="189"/>
        <end position="324"/>
    </location>
</feature>
<name>A0A9X1PKB0_9BACT</name>
<dbReference type="Pfam" id="PF13173">
    <property type="entry name" value="AAA_14"/>
    <property type="match status" value="1"/>
</dbReference>
<accession>A0A9X1PKB0</accession>
<evidence type="ECO:0000259" key="1">
    <source>
        <dbReference type="Pfam" id="PF13173"/>
    </source>
</evidence>
<dbReference type="Pfam" id="PF13635">
    <property type="entry name" value="DUF4143"/>
    <property type="match status" value="1"/>
</dbReference>
<dbReference type="AlphaFoldDB" id="A0A9X1PKB0"/>
<dbReference type="InterPro" id="IPR041682">
    <property type="entry name" value="AAA_14"/>
</dbReference>
<organism evidence="3 4">
    <name type="scientific">Dyadobacter chenwenxiniae</name>
    <dbReference type="NCBI Taxonomy" id="2906456"/>
    <lineage>
        <taxon>Bacteria</taxon>
        <taxon>Pseudomonadati</taxon>
        <taxon>Bacteroidota</taxon>
        <taxon>Cytophagia</taxon>
        <taxon>Cytophagales</taxon>
        <taxon>Spirosomataceae</taxon>
        <taxon>Dyadobacter</taxon>
    </lineage>
</organism>
<keyword evidence="3" id="KW-0547">Nucleotide-binding</keyword>
<evidence type="ECO:0000259" key="2">
    <source>
        <dbReference type="Pfam" id="PF13635"/>
    </source>
</evidence>
<dbReference type="Gene3D" id="3.40.50.300">
    <property type="entry name" value="P-loop containing nucleotide triphosphate hydrolases"/>
    <property type="match status" value="1"/>
</dbReference>
<reference evidence="3" key="1">
    <citation type="submission" date="2021-12" db="EMBL/GenBank/DDBJ databases">
        <title>Novel species in genus Dyadobacter.</title>
        <authorList>
            <person name="Ma C."/>
        </authorList>
    </citation>
    <scope>NUCLEOTIDE SEQUENCE</scope>
    <source>
        <strain evidence="3">LJ419</strain>
    </source>
</reference>
<comment type="caution">
    <text evidence="3">The sequence shown here is derived from an EMBL/GenBank/DDBJ whole genome shotgun (WGS) entry which is preliminary data.</text>
</comment>
<dbReference type="InterPro" id="IPR025420">
    <property type="entry name" value="DUF4143"/>
</dbReference>
<dbReference type="PANTHER" id="PTHR33295">
    <property type="entry name" value="ATPASE"/>
    <property type="match status" value="1"/>
</dbReference>